<dbReference type="Gene3D" id="1.20.58.130">
    <property type="match status" value="1"/>
</dbReference>
<name>A0ABV3Q5J3_9BACL</name>
<keyword evidence="3" id="KW-1185">Reference proteome</keyword>
<sequence length="66" mass="7874">MVGKMEQDFRELNERINGINEKMDQEFRSDIKQVRQELHETNERLDALQKDIAAPTNYRLLKLNKA</sequence>
<accession>A0ABV3Q5J3</accession>
<dbReference type="EMBL" id="JBFMIA010000010">
    <property type="protein sequence ID" value="MEW9502393.1"/>
    <property type="molecule type" value="Genomic_DNA"/>
</dbReference>
<evidence type="ECO:0000313" key="2">
    <source>
        <dbReference type="EMBL" id="MEW9502393.1"/>
    </source>
</evidence>
<comment type="caution">
    <text evidence="2">The sequence shown here is derived from an EMBL/GenBank/DDBJ whole genome shotgun (WGS) entry which is preliminary data.</text>
</comment>
<dbReference type="RefSeq" id="WP_367779886.1">
    <property type="nucleotide sequence ID" value="NZ_JBFMIA010000010.1"/>
</dbReference>
<evidence type="ECO:0000313" key="3">
    <source>
        <dbReference type="Proteomes" id="UP001556040"/>
    </source>
</evidence>
<feature type="coiled-coil region" evidence="1">
    <location>
        <begin position="2"/>
        <end position="51"/>
    </location>
</feature>
<evidence type="ECO:0000256" key="1">
    <source>
        <dbReference type="SAM" id="Coils"/>
    </source>
</evidence>
<proteinExistence type="predicted"/>
<reference evidence="2 3" key="1">
    <citation type="journal article" date="1979" name="Int. J. Syst. Evol. Microbiol.">
        <title>Bacillus globisporus subsp. marinus subsp. nov.</title>
        <authorList>
            <person name="Liu H."/>
        </authorList>
    </citation>
    <scope>NUCLEOTIDE SEQUENCE [LARGE SCALE GENOMIC DNA]</scope>
    <source>
        <strain evidence="2 3">DSM 1297</strain>
    </source>
</reference>
<keyword evidence="1" id="KW-0175">Coiled coil</keyword>
<gene>
    <name evidence="2" type="ORF">AB1471_11365</name>
</gene>
<evidence type="ECO:0008006" key="4">
    <source>
        <dbReference type="Google" id="ProtNLM"/>
    </source>
</evidence>
<dbReference type="Proteomes" id="UP001556040">
    <property type="component" value="Unassembled WGS sequence"/>
</dbReference>
<protein>
    <recommendedName>
        <fullName evidence="4">t-SNARE coiled-coil homology domain-containing protein</fullName>
    </recommendedName>
</protein>
<organism evidence="2 3">
    <name type="scientific">Jeotgalibacillus marinus</name>
    <dbReference type="NCBI Taxonomy" id="86667"/>
    <lineage>
        <taxon>Bacteria</taxon>
        <taxon>Bacillati</taxon>
        <taxon>Bacillota</taxon>
        <taxon>Bacilli</taxon>
        <taxon>Bacillales</taxon>
        <taxon>Caryophanaceae</taxon>
        <taxon>Jeotgalibacillus</taxon>
    </lineage>
</organism>